<protein>
    <submittedName>
        <fullName evidence="1">Uncharacterized protein</fullName>
    </submittedName>
</protein>
<proteinExistence type="predicted"/>
<reference evidence="1" key="1">
    <citation type="submission" date="2014-11" db="EMBL/GenBank/DDBJ databases">
        <authorList>
            <person name="Amaro Gonzalez C."/>
        </authorList>
    </citation>
    <scope>NUCLEOTIDE SEQUENCE</scope>
</reference>
<sequence length="54" mass="6111">MHPHTPSHKHVTSSLAHDQPFHKILCKSVNPFGSHAPFCDRPRPSPRPLLVNRP</sequence>
<evidence type="ECO:0000313" key="1">
    <source>
        <dbReference type="EMBL" id="JAI00676.1"/>
    </source>
</evidence>
<reference evidence="1" key="2">
    <citation type="journal article" date="2015" name="Fish Shellfish Immunol.">
        <title>Early steps in the European eel (Anguilla anguilla)-Vibrio vulnificus interaction in the gills: Role of the RtxA13 toxin.</title>
        <authorList>
            <person name="Callol A."/>
            <person name="Pajuelo D."/>
            <person name="Ebbesson L."/>
            <person name="Teles M."/>
            <person name="MacKenzie S."/>
            <person name="Amaro C."/>
        </authorList>
    </citation>
    <scope>NUCLEOTIDE SEQUENCE</scope>
</reference>
<organism evidence="1">
    <name type="scientific">Anguilla anguilla</name>
    <name type="common">European freshwater eel</name>
    <name type="synonym">Muraena anguilla</name>
    <dbReference type="NCBI Taxonomy" id="7936"/>
    <lineage>
        <taxon>Eukaryota</taxon>
        <taxon>Metazoa</taxon>
        <taxon>Chordata</taxon>
        <taxon>Craniata</taxon>
        <taxon>Vertebrata</taxon>
        <taxon>Euteleostomi</taxon>
        <taxon>Actinopterygii</taxon>
        <taxon>Neopterygii</taxon>
        <taxon>Teleostei</taxon>
        <taxon>Anguilliformes</taxon>
        <taxon>Anguillidae</taxon>
        <taxon>Anguilla</taxon>
    </lineage>
</organism>
<dbReference type="AlphaFoldDB" id="A0A0E9XFP1"/>
<accession>A0A0E9XFP1</accession>
<dbReference type="EMBL" id="GBXM01007902">
    <property type="protein sequence ID" value="JAI00676.1"/>
    <property type="molecule type" value="Transcribed_RNA"/>
</dbReference>
<name>A0A0E9XFP1_ANGAN</name>